<evidence type="ECO:0000256" key="1">
    <source>
        <dbReference type="SAM" id="Phobius"/>
    </source>
</evidence>
<dbReference type="Gene3D" id="3.30.360.40">
    <property type="entry name" value="YwmB-like"/>
    <property type="match status" value="1"/>
</dbReference>
<dbReference type="SUPFAM" id="SSF143842">
    <property type="entry name" value="YwmB-like"/>
    <property type="match status" value="1"/>
</dbReference>
<reference evidence="2 3" key="1">
    <citation type="submission" date="2014-06" db="EMBL/GenBank/DDBJ databases">
        <title>Draft genome sequence of Bacillus manliponensis JCM 15802 (MCCC 1A00708).</title>
        <authorList>
            <person name="Lai Q."/>
            <person name="Liu Y."/>
            <person name="Shao Z."/>
        </authorList>
    </citation>
    <scope>NUCLEOTIDE SEQUENCE [LARGE SCALE GENOMIC DNA]</scope>
    <source>
        <strain evidence="2 3">JCM 15802</strain>
    </source>
</reference>
<evidence type="ECO:0000313" key="3">
    <source>
        <dbReference type="Proteomes" id="UP000027822"/>
    </source>
</evidence>
<gene>
    <name evidence="2" type="ORF">BAMA_01265</name>
</gene>
<dbReference type="eggNOG" id="ENOG5030CFT">
    <property type="taxonomic scope" value="Bacteria"/>
</dbReference>
<keyword evidence="1" id="KW-0472">Membrane</keyword>
<dbReference type="Gene3D" id="3.30.2030.10">
    <property type="entry name" value="YwmB-like"/>
    <property type="match status" value="1"/>
</dbReference>
<sequence>MNVKKVQLFLCMIVSVLIFLVGYKAVTPISEEEKMENMIAVIERNGAALERWSWLAKETKTISNIHTFEQLVQNIGKRADVEKWEFEQSKEGYKAVAKRSFSSHEERIVVTWMTENNKENTFIIYEVSGKIWNPKYIKKMDKIFSTEPTIYTCIEGTLNDKIEGVLQNKAKEVVEDLSARAIEQVEERAFVSISAYNEKWDDALSKNREKINVQIAVRSTDKKNTIVVGTPIITSEY</sequence>
<dbReference type="AlphaFoldDB" id="A0A073K4L2"/>
<keyword evidence="3" id="KW-1185">Reference proteome</keyword>
<keyword evidence="1" id="KW-1133">Transmembrane helix</keyword>
<dbReference type="STRING" id="574376.BAMA_01265"/>
<dbReference type="InterPro" id="IPR036209">
    <property type="entry name" value="YwmB-like_sf"/>
</dbReference>
<protein>
    <submittedName>
        <fullName evidence="2">Membrane protein</fullName>
    </submittedName>
</protein>
<keyword evidence="1" id="KW-0812">Transmembrane</keyword>
<feature type="transmembrane region" description="Helical" evidence="1">
    <location>
        <begin position="6"/>
        <end position="26"/>
    </location>
</feature>
<accession>A0A073K4L2</accession>
<comment type="caution">
    <text evidence="2">The sequence shown here is derived from an EMBL/GenBank/DDBJ whole genome shotgun (WGS) entry which is preliminary data.</text>
</comment>
<organism evidence="2 3">
    <name type="scientific">Bacillus manliponensis</name>
    <dbReference type="NCBI Taxonomy" id="574376"/>
    <lineage>
        <taxon>Bacteria</taxon>
        <taxon>Bacillati</taxon>
        <taxon>Bacillota</taxon>
        <taxon>Bacilli</taxon>
        <taxon>Bacillales</taxon>
        <taxon>Bacillaceae</taxon>
        <taxon>Bacillus</taxon>
        <taxon>Bacillus cereus group</taxon>
    </lineage>
</organism>
<dbReference type="Pfam" id="PF08680">
    <property type="entry name" value="DUF1779"/>
    <property type="match status" value="1"/>
</dbReference>
<dbReference type="Proteomes" id="UP000027822">
    <property type="component" value="Unassembled WGS sequence"/>
</dbReference>
<evidence type="ECO:0000313" key="2">
    <source>
        <dbReference type="EMBL" id="KEK21425.1"/>
    </source>
</evidence>
<name>A0A073K4L2_9BACI</name>
<dbReference type="InterPro" id="IPR014794">
    <property type="entry name" value="DUF1779"/>
</dbReference>
<dbReference type="EMBL" id="JOTN01000001">
    <property type="protein sequence ID" value="KEK21425.1"/>
    <property type="molecule type" value="Genomic_DNA"/>
</dbReference>
<dbReference type="OrthoDB" id="2374820at2"/>
<proteinExistence type="predicted"/>